<reference evidence="10 11" key="1">
    <citation type="submission" date="2016-01" db="EMBL/GenBank/DDBJ databases">
        <title>Investigation of taxonomic status of Bacillus aminovorans.</title>
        <authorList>
            <person name="Verma A."/>
            <person name="Pal Y."/>
            <person name="Krishnamurthi S."/>
        </authorList>
    </citation>
    <scope>NUCLEOTIDE SEQUENCE [LARGE SCALE GENOMIC DNA]</scope>
    <source>
        <strain evidence="9 10">DSM 1314</strain>
        <strain evidence="8 11">DSM 4337</strain>
    </source>
</reference>
<evidence type="ECO:0000313" key="9">
    <source>
        <dbReference type="EMBL" id="OAH58792.1"/>
    </source>
</evidence>
<feature type="transmembrane region" description="Helical" evidence="7">
    <location>
        <begin position="135"/>
        <end position="153"/>
    </location>
</feature>
<evidence type="ECO:0000256" key="7">
    <source>
        <dbReference type="SAM" id="Phobius"/>
    </source>
</evidence>
<sequence>MLWLLFKTFFITGLVSFGGGYAIIPVIEAEVVKYGWMSTQKFTDIIAIAGMSPGPIATNTAVFIGYQMAGIAGAVVSALAMVLPSLLLVLLVALFFYKLNHNRIVQSAFYGLRPIVIGLIVFAAVKFALSNGLMNSISLHTFSLLAIFAVSLFSLIKRNAHPAYVIVMAGLIGMAFYS</sequence>
<dbReference type="Proteomes" id="UP000077271">
    <property type="component" value="Unassembled WGS sequence"/>
</dbReference>
<comment type="similarity">
    <text evidence="2">Belongs to the chromate ion transporter (CHR) (TC 2.A.51) family.</text>
</comment>
<evidence type="ECO:0000256" key="2">
    <source>
        <dbReference type="ARBA" id="ARBA00005262"/>
    </source>
</evidence>
<feature type="transmembrane region" description="Helical" evidence="7">
    <location>
        <begin position="72"/>
        <end position="97"/>
    </location>
</feature>
<keyword evidence="10" id="KW-1185">Reference proteome</keyword>
<evidence type="ECO:0000256" key="6">
    <source>
        <dbReference type="ARBA" id="ARBA00023136"/>
    </source>
</evidence>
<keyword evidence="6 7" id="KW-0472">Membrane</keyword>
<evidence type="ECO:0000313" key="11">
    <source>
        <dbReference type="Proteomes" id="UP000077271"/>
    </source>
</evidence>
<comment type="caution">
    <text evidence="8">The sequence shown here is derived from an EMBL/GenBank/DDBJ whole genome shotgun (WGS) entry which is preliminary data.</text>
</comment>
<evidence type="ECO:0000256" key="1">
    <source>
        <dbReference type="ARBA" id="ARBA00004651"/>
    </source>
</evidence>
<dbReference type="InterPro" id="IPR003370">
    <property type="entry name" value="Chromate_transpt"/>
</dbReference>
<dbReference type="EMBL" id="LQWY01000067">
    <property type="protein sequence ID" value="OAH58792.1"/>
    <property type="molecule type" value="Genomic_DNA"/>
</dbReference>
<organism evidence="8 11">
    <name type="scientific">Domibacillus aminovorans</name>
    <dbReference type="NCBI Taxonomy" id="29332"/>
    <lineage>
        <taxon>Bacteria</taxon>
        <taxon>Bacillati</taxon>
        <taxon>Bacillota</taxon>
        <taxon>Bacilli</taxon>
        <taxon>Bacillales</taxon>
        <taxon>Bacillaceae</taxon>
        <taxon>Domibacillus</taxon>
    </lineage>
</organism>
<dbReference type="InterPro" id="IPR052518">
    <property type="entry name" value="CHR_Transporter"/>
</dbReference>
<keyword evidence="4 7" id="KW-0812">Transmembrane</keyword>
<feature type="transmembrane region" description="Helical" evidence="7">
    <location>
        <begin position="109"/>
        <end position="129"/>
    </location>
</feature>
<dbReference type="EMBL" id="LQWZ01000033">
    <property type="protein sequence ID" value="OAH54325.1"/>
    <property type="molecule type" value="Genomic_DNA"/>
</dbReference>
<proteinExistence type="inferred from homology"/>
<dbReference type="GO" id="GO:0005886">
    <property type="term" value="C:plasma membrane"/>
    <property type="evidence" value="ECO:0007669"/>
    <property type="project" value="UniProtKB-SubCell"/>
</dbReference>
<evidence type="ECO:0000313" key="10">
    <source>
        <dbReference type="Proteomes" id="UP000076935"/>
    </source>
</evidence>
<dbReference type="AlphaFoldDB" id="A0A177KN48"/>
<dbReference type="Proteomes" id="UP000076935">
    <property type="component" value="Unassembled WGS sequence"/>
</dbReference>
<feature type="transmembrane region" description="Helical" evidence="7">
    <location>
        <begin position="160"/>
        <end position="177"/>
    </location>
</feature>
<evidence type="ECO:0000256" key="4">
    <source>
        <dbReference type="ARBA" id="ARBA00022692"/>
    </source>
</evidence>
<dbReference type="PANTHER" id="PTHR43663">
    <property type="entry name" value="CHROMATE TRANSPORT PROTEIN-RELATED"/>
    <property type="match status" value="1"/>
</dbReference>
<dbReference type="PANTHER" id="PTHR43663:SF1">
    <property type="entry name" value="CHROMATE TRANSPORTER"/>
    <property type="match status" value="1"/>
</dbReference>
<accession>A0A177KN48</accession>
<evidence type="ECO:0000256" key="5">
    <source>
        <dbReference type="ARBA" id="ARBA00022989"/>
    </source>
</evidence>
<dbReference type="OrthoDB" id="9027281at2"/>
<dbReference type="GO" id="GO:0015109">
    <property type="term" value="F:chromate transmembrane transporter activity"/>
    <property type="evidence" value="ECO:0007669"/>
    <property type="project" value="InterPro"/>
</dbReference>
<keyword evidence="5 7" id="KW-1133">Transmembrane helix</keyword>
<dbReference type="RefSeq" id="WP_018394977.1">
    <property type="nucleotide sequence ID" value="NZ_JBCNAN010000007.1"/>
</dbReference>
<evidence type="ECO:0000256" key="3">
    <source>
        <dbReference type="ARBA" id="ARBA00022475"/>
    </source>
</evidence>
<comment type="subcellular location">
    <subcellularLocation>
        <location evidence="1">Cell membrane</location>
        <topology evidence="1">Multi-pass membrane protein</topology>
    </subcellularLocation>
</comment>
<evidence type="ECO:0000313" key="8">
    <source>
        <dbReference type="EMBL" id="OAH54325.1"/>
    </source>
</evidence>
<gene>
    <name evidence="8" type="ORF">AWH48_06895</name>
    <name evidence="9" type="ORF">AWH49_03720</name>
</gene>
<keyword evidence="3" id="KW-1003">Cell membrane</keyword>
<dbReference type="Pfam" id="PF02417">
    <property type="entry name" value="Chromate_transp"/>
    <property type="match status" value="1"/>
</dbReference>
<protein>
    <submittedName>
        <fullName evidence="8">Chromate transporter</fullName>
    </submittedName>
</protein>
<name>A0A177KN48_9BACI</name>
<feature type="transmembrane region" description="Helical" evidence="7">
    <location>
        <begin position="45"/>
        <end position="66"/>
    </location>
</feature>
<dbReference type="STRING" id="29332.AWH48_06895"/>
<feature type="transmembrane region" description="Helical" evidence="7">
    <location>
        <begin position="6"/>
        <end position="24"/>
    </location>
</feature>